<sequence>MNSRFEKHYLLADRLMDLEMALRECGAWECEPPSEEALASVTPFCIDTMSFAQWLRFVMMARFKQMLEEGATLPTRCHISPMAADAFSTYPAHHVANIVAALDRIDAHLNGKSQ</sequence>
<evidence type="ECO:0000313" key="3">
    <source>
        <dbReference type="Proteomes" id="UP001379949"/>
    </source>
</evidence>
<dbReference type="InterPro" id="IPR007384">
    <property type="entry name" value="UCP006257"/>
</dbReference>
<dbReference type="Proteomes" id="UP001379949">
    <property type="component" value="Unassembled WGS sequence"/>
</dbReference>
<protein>
    <submittedName>
        <fullName evidence="2">YqcC family protein</fullName>
    </submittedName>
</protein>
<accession>A0ABU9G5L2</accession>
<dbReference type="InterPro" id="IPR036814">
    <property type="entry name" value="YqcC-like_sf"/>
</dbReference>
<dbReference type="PANTHER" id="PTHR39586:SF1">
    <property type="entry name" value="CYTOPLASMIC PROTEIN"/>
    <property type="match status" value="1"/>
</dbReference>
<dbReference type="RefSeq" id="WP_341567303.1">
    <property type="nucleotide sequence ID" value="NZ_JBAKAR010000007.1"/>
</dbReference>
<keyword evidence="3" id="KW-1185">Reference proteome</keyword>
<dbReference type="SUPFAM" id="SSF158452">
    <property type="entry name" value="YqcC-like"/>
    <property type="match status" value="1"/>
</dbReference>
<comment type="caution">
    <text evidence="2">The sequence shown here is derived from an EMBL/GenBank/DDBJ whole genome shotgun (WGS) entry which is preliminary data.</text>
</comment>
<evidence type="ECO:0000259" key="1">
    <source>
        <dbReference type="Pfam" id="PF04287"/>
    </source>
</evidence>
<dbReference type="Pfam" id="PF04287">
    <property type="entry name" value="DUF446"/>
    <property type="match status" value="1"/>
</dbReference>
<name>A0ABU9G5L2_9GAMM</name>
<dbReference type="InterPro" id="IPR023376">
    <property type="entry name" value="YqcC-like_dom"/>
</dbReference>
<feature type="domain" description="YqcC-like" evidence="1">
    <location>
        <begin position="12"/>
        <end position="107"/>
    </location>
</feature>
<organism evidence="2 3">
    <name type="scientific">Marinomonas arenicola</name>
    <dbReference type="NCBI Taxonomy" id="569601"/>
    <lineage>
        <taxon>Bacteria</taxon>
        <taxon>Pseudomonadati</taxon>
        <taxon>Pseudomonadota</taxon>
        <taxon>Gammaproteobacteria</taxon>
        <taxon>Oceanospirillales</taxon>
        <taxon>Oceanospirillaceae</taxon>
        <taxon>Marinomonas</taxon>
    </lineage>
</organism>
<reference evidence="2 3" key="1">
    <citation type="submission" date="2024-02" db="EMBL/GenBank/DDBJ databases">
        <title>Bacteria isolated from the canopy kelp, Nereocystis luetkeana.</title>
        <authorList>
            <person name="Pfister C.A."/>
            <person name="Younker I.T."/>
            <person name="Light S.H."/>
        </authorList>
    </citation>
    <scope>NUCLEOTIDE SEQUENCE [LARGE SCALE GENOMIC DNA]</scope>
    <source>
        <strain evidence="2 3">TI.4.07</strain>
    </source>
</reference>
<evidence type="ECO:0000313" key="2">
    <source>
        <dbReference type="EMBL" id="MEL0613565.1"/>
    </source>
</evidence>
<dbReference type="EMBL" id="JBAKAR010000007">
    <property type="protein sequence ID" value="MEL0613565.1"/>
    <property type="molecule type" value="Genomic_DNA"/>
</dbReference>
<proteinExistence type="predicted"/>
<dbReference type="PANTHER" id="PTHR39586">
    <property type="entry name" value="CYTOPLASMIC PROTEIN-RELATED"/>
    <property type="match status" value="1"/>
</dbReference>
<dbReference type="Gene3D" id="1.20.1440.40">
    <property type="entry name" value="YqcC-like"/>
    <property type="match status" value="1"/>
</dbReference>
<gene>
    <name evidence="2" type="ORF">V6242_10440</name>
</gene>